<accession>A0A5S5AFW6</accession>
<feature type="transmembrane region" description="Helical" evidence="6">
    <location>
        <begin position="49"/>
        <end position="66"/>
    </location>
</feature>
<dbReference type="InterPro" id="IPR035681">
    <property type="entry name" value="ComA-like_MBL"/>
</dbReference>
<feature type="transmembrane region" description="Helical" evidence="6">
    <location>
        <begin position="490"/>
        <end position="509"/>
    </location>
</feature>
<keyword evidence="3 6" id="KW-0812">Transmembrane</keyword>
<sequence>MYRPFLFVFIFFAAGIVAGEYIKIVWHFALALIAGFGLYFFARDFRKTIFLGIFIFAAGALYHNFWSAGMEGTIANYAGNCRTVIGVVASPPEVDETKTAYEIKTLYILQGGKYIKAPGRIRVSVVHKDSAGVLNYGDVVEFSGYLRMPTNYENPGGFDYRGYLARKGITATMFSREMKYMGRDDVNPLVKTALGIRDGIQDFYRKHLPPKMAALLTGIVLGLKGDIPADTLKAFSDGGVIHVLAASGLNVTIVYAAIQRVLNFFNLSPAFCFFAGSAAVLFYSLMAGMSPPVLRAALMLEVVMLGRLVGRKSDPVNSLCFAGFLLLLINTYNIFSASFQLSFAATLGLILFYRPLKHLFSSTPAFFRDSAAAILSAQLLLLPFSAYYFHKVSLIGFLLNFIIVPLTGMALIGGLLSGIMNFLIPVLSVPIIKVTGLLLFIIERITAFGAGLPFAAVAIPSPGLLVFIAYLALIAIAFDQIAIASNIDRRLKTAVAGALIIILAVSVFSTEPGFEVTFLDVGQGDCIFIKTDDGGTVLIDGGGMPSHYVGDFDVGRDVVLPYLYDRGIRKLDVVVFSHFDSDHAGGLLSIMKELEVKTVVIGHPDGSEIFRKMMEIAGRKNIPVLTVARGDTFRVGSAVFLVLNPERNSMSGEDNDNSVVLKMFFRGFRFLFTGDLGFEGEKDIIGAGYDVRADVIKIGHHGSAASTSVEFLTRVNPAFAVISVGENNSFGHPAPRVIELLESQKVKVYRTDIHGAVSFKIKGNDVKIYTNN</sequence>
<organism evidence="8 9">
    <name type="scientific">Thermosediminibacter litoriperuensis</name>
    <dbReference type="NCBI Taxonomy" id="291989"/>
    <lineage>
        <taxon>Bacteria</taxon>
        <taxon>Bacillati</taxon>
        <taxon>Bacillota</taxon>
        <taxon>Clostridia</taxon>
        <taxon>Thermosediminibacterales</taxon>
        <taxon>Thermosediminibacteraceae</taxon>
        <taxon>Thermosediminibacter</taxon>
    </lineage>
</organism>
<dbReference type="NCBIfam" id="TIGR00360">
    <property type="entry name" value="ComEC_N-term"/>
    <property type="match status" value="1"/>
</dbReference>
<keyword evidence="9" id="KW-1185">Reference proteome</keyword>
<protein>
    <submittedName>
        <fullName evidence="8">Competence protein ComEC</fullName>
    </submittedName>
</protein>
<feature type="transmembrane region" description="Helical" evidence="6">
    <location>
        <begin position="239"/>
        <end position="258"/>
    </location>
</feature>
<dbReference type="InterPro" id="IPR001279">
    <property type="entry name" value="Metallo-B-lactamas"/>
</dbReference>
<feature type="transmembrane region" description="Helical" evidence="6">
    <location>
        <begin position="395"/>
        <end position="415"/>
    </location>
</feature>
<dbReference type="NCBIfam" id="TIGR00361">
    <property type="entry name" value="ComEC_Rec2"/>
    <property type="match status" value="1"/>
</dbReference>
<feature type="transmembrane region" description="Helical" evidence="6">
    <location>
        <begin position="341"/>
        <end position="360"/>
    </location>
</feature>
<dbReference type="Pfam" id="PF03772">
    <property type="entry name" value="Competence"/>
    <property type="match status" value="1"/>
</dbReference>
<dbReference type="InterPro" id="IPR052159">
    <property type="entry name" value="Competence_DNA_uptake"/>
</dbReference>
<keyword evidence="2" id="KW-1003">Cell membrane</keyword>
<dbReference type="InterPro" id="IPR004477">
    <property type="entry name" value="ComEC_N"/>
</dbReference>
<feature type="domain" description="Metallo-beta-lactamase" evidence="7">
    <location>
        <begin position="523"/>
        <end position="726"/>
    </location>
</feature>
<gene>
    <name evidence="8" type="ORF">LZ11_02310</name>
</gene>
<dbReference type="Pfam" id="PF13567">
    <property type="entry name" value="DUF4131"/>
    <property type="match status" value="1"/>
</dbReference>
<keyword evidence="5 6" id="KW-0472">Membrane</keyword>
<evidence type="ECO:0000256" key="3">
    <source>
        <dbReference type="ARBA" id="ARBA00022692"/>
    </source>
</evidence>
<dbReference type="EMBL" id="VNHO01000038">
    <property type="protein sequence ID" value="TYP48672.1"/>
    <property type="molecule type" value="Genomic_DNA"/>
</dbReference>
<feature type="transmembrane region" description="Helical" evidence="6">
    <location>
        <begin position="265"/>
        <end position="286"/>
    </location>
</feature>
<dbReference type="PANTHER" id="PTHR30619">
    <property type="entry name" value="DNA INTERNALIZATION/COMPETENCE PROTEIN COMEC/REC2"/>
    <property type="match status" value="1"/>
</dbReference>
<dbReference type="OrthoDB" id="9761531at2"/>
<comment type="subcellular location">
    <subcellularLocation>
        <location evidence="1">Cell membrane</location>
        <topology evidence="1">Multi-pass membrane protein</topology>
    </subcellularLocation>
</comment>
<evidence type="ECO:0000256" key="4">
    <source>
        <dbReference type="ARBA" id="ARBA00022989"/>
    </source>
</evidence>
<evidence type="ECO:0000256" key="1">
    <source>
        <dbReference type="ARBA" id="ARBA00004651"/>
    </source>
</evidence>
<feature type="transmembrane region" description="Helical" evidence="6">
    <location>
        <begin position="25"/>
        <end position="42"/>
    </location>
</feature>
<dbReference type="GO" id="GO:0030420">
    <property type="term" value="P:establishment of competence for transformation"/>
    <property type="evidence" value="ECO:0007669"/>
    <property type="project" value="InterPro"/>
</dbReference>
<dbReference type="InterPro" id="IPR025405">
    <property type="entry name" value="DUF4131"/>
</dbReference>
<dbReference type="InterPro" id="IPR036866">
    <property type="entry name" value="RibonucZ/Hydroxyglut_hydro"/>
</dbReference>
<feature type="transmembrane region" description="Helical" evidence="6">
    <location>
        <begin position="454"/>
        <end position="478"/>
    </location>
</feature>
<dbReference type="AlphaFoldDB" id="A0A5S5AFW6"/>
<evidence type="ECO:0000256" key="2">
    <source>
        <dbReference type="ARBA" id="ARBA00022475"/>
    </source>
</evidence>
<dbReference type="Pfam" id="PF00753">
    <property type="entry name" value="Lactamase_B"/>
    <property type="match status" value="1"/>
</dbReference>
<dbReference type="RefSeq" id="WP_148867970.1">
    <property type="nucleotide sequence ID" value="NZ_VNHO01000038.1"/>
</dbReference>
<evidence type="ECO:0000256" key="6">
    <source>
        <dbReference type="SAM" id="Phobius"/>
    </source>
</evidence>
<evidence type="ECO:0000313" key="8">
    <source>
        <dbReference type="EMBL" id="TYP48672.1"/>
    </source>
</evidence>
<evidence type="ECO:0000259" key="7">
    <source>
        <dbReference type="SMART" id="SM00849"/>
    </source>
</evidence>
<dbReference type="PANTHER" id="PTHR30619:SF1">
    <property type="entry name" value="RECOMBINATION PROTEIN 2"/>
    <property type="match status" value="1"/>
</dbReference>
<dbReference type="GO" id="GO:0005886">
    <property type="term" value="C:plasma membrane"/>
    <property type="evidence" value="ECO:0007669"/>
    <property type="project" value="UniProtKB-SubCell"/>
</dbReference>
<reference evidence="8 9" key="1">
    <citation type="submission" date="2019-07" db="EMBL/GenBank/DDBJ databases">
        <title>Genomic Encyclopedia of Type Strains, Phase I: the one thousand microbial genomes (KMG-I) project.</title>
        <authorList>
            <person name="Kyrpides N."/>
        </authorList>
    </citation>
    <scope>NUCLEOTIDE SEQUENCE [LARGE SCALE GENOMIC DNA]</scope>
    <source>
        <strain evidence="8 9">DSM 16647</strain>
    </source>
</reference>
<name>A0A5S5AFW6_9FIRM</name>
<dbReference type="Gene3D" id="3.60.15.10">
    <property type="entry name" value="Ribonuclease Z/Hydroxyacylglutathione hydrolase-like"/>
    <property type="match status" value="1"/>
</dbReference>
<keyword evidence="4 6" id="KW-1133">Transmembrane helix</keyword>
<dbReference type="SUPFAM" id="SSF56281">
    <property type="entry name" value="Metallo-hydrolase/oxidoreductase"/>
    <property type="match status" value="1"/>
</dbReference>
<feature type="transmembrane region" description="Helical" evidence="6">
    <location>
        <begin position="422"/>
        <end position="442"/>
    </location>
</feature>
<dbReference type="SMART" id="SM00849">
    <property type="entry name" value="Lactamase_B"/>
    <property type="match status" value="1"/>
</dbReference>
<dbReference type="Proteomes" id="UP000322294">
    <property type="component" value="Unassembled WGS sequence"/>
</dbReference>
<evidence type="ECO:0000313" key="9">
    <source>
        <dbReference type="Proteomes" id="UP000322294"/>
    </source>
</evidence>
<dbReference type="CDD" id="cd07731">
    <property type="entry name" value="ComA-like_MBL-fold"/>
    <property type="match status" value="1"/>
</dbReference>
<comment type="caution">
    <text evidence="8">The sequence shown here is derived from an EMBL/GenBank/DDBJ whole genome shotgun (WGS) entry which is preliminary data.</text>
</comment>
<proteinExistence type="predicted"/>
<dbReference type="InterPro" id="IPR004797">
    <property type="entry name" value="Competence_ComEC/Rec2"/>
</dbReference>
<evidence type="ECO:0000256" key="5">
    <source>
        <dbReference type="ARBA" id="ARBA00023136"/>
    </source>
</evidence>
<feature type="transmembrane region" description="Helical" evidence="6">
    <location>
        <begin position="372"/>
        <end position="389"/>
    </location>
</feature>